<evidence type="ECO:0000313" key="1">
    <source>
        <dbReference type="EMBL" id="KMS93581.1"/>
    </source>
</evidence>
<dbReference type="EMBL" id="KQ101091">
    <property type="protein sequence ID" value="KMS93581.1"/>
    <property type="molecule type" value="Genomic_DNA"/>
</dbReference>
<dbReference type="Gene3D" id="3.40.190.10">
    <property type="entry name" value="Periplasmic binding protein-like II"/>
    <property type="match status" value="1"/>
</dbReference>
<organism evidence="1 2">
    <name type="scientific">Beta vulgaris subsp. vulgaris</name>
    <name type="common">Beet</name>
    <dbReference type="NCBI Taxonomy" id="3555"/>
    <lineage>
        <taxon>Eukaryota</taxon>
        <taxon>Viridiplantae</taxon>
        <taxon>Streptophyta</taxon>
        <taxon>Embryophyta</taxon>
        <taxon>Tracheophyta</taxon>
        <taxon>Spermatophyta</taxon>
        <taxon>Magnoliopsida</taxon>
        <taxon>eudicotyledons</taxon>
        <taxon>Gunneridae</taxon>
        <taxon>Pentapetalae</taxon>
        <taxon>Caryophyllales</taxon>
        <taxon>Chenopodiaceae</taxon>
        <taxon>Betoideae</taxon>
        <taxon>Beta</taxon>
    </lineage>
</organism>
<dbReference type="AlphaFoldDB" id="A0A0J8AXX5"/>
<keyword evidence="2" id="KW-1185">Reference proteome</keyword>
<dbReference type="OrthoDB" id="5592375at2759"/>
<dbReference type="Proteomes" id="UP000035740">
    <property type="component" value="Unassembled WGS sequence"/>
</dbReference>
<reference evidence="1 2" key="1">
    <citation type="journal article" date="2014" name="Nature">
        <title>The genome of the recently domesticated crop plant sugar beet (Beta vulgaris).</title>
        <authorList>
            <person name="Dohm J.C."/>
            <person name="Minoche A.E."/>
            <person name="Holtgrawe D."/>
            <person name="Capella-Gutierrez S."/>
            <person name="Zakrzewski F."/>
            <person name="Tafer H."/>
            <person name="Rupp O."/>
            <person name="Sorensen T.R."/>
            <person name="Stracke R."/>
            <person name="Reinhardt R."/>
            <person name="Goesmann A."/>
            <person name="Kraft T."/>
            <person name="Schulz B."/>
            <person name="Stadler P.F."/>
            <person name="Schmidt T."/>
            <person name="Gabaldon T."/>
            <person name="Lehrach H."/>
            <person name="Weisshaar B."/>
            <person name="Himmelbauer H."/>
        </authorList>
    </citation>
    <scope>NUCLEOTIDE SEQUENCE [LARGE SCALE GENOMIC DNA]</scope>
    <source>
        <tissue evidence="1">Taproot</tissue>
    </source>
</reference>
<dbReference type="Gene3D" id="3.40.190.150">
    <property type="entry name" value="Bordetella uptake gene, domain 1"/>
    <property type="match status" value="1"/>
</dbReference>
<dbReference type="PANTHER" id="PTHR42928:SF5">
    <property type="entry name" value="BLR1237 PROTEIN"/>
    <property type="match status" value="1"/>
</dbReference>
<dbReference type="InterPro" id="IPR042100">
    <property type="entry name" value="Bug_dom1"/>
</dbReference>
<sequence length="215" mass="22804">VPFDPIKDFTMISQLGLTTNVLVVHPSLPVNNVREFIKLAKSKPGQLTAGTSAGNSAYLSVEMLKTMAKIDAVNIPYKGAGQALTDLIAGHVQFQVNTLLAARPYIDSGRLRAIGVCSAKRAASLPNVQTVGETLKGFETSGWYALLGPAGIPREITLRIHDGFAKALRTPEITSRLALQGVEVTASTPDELAKVMPLEIKKWGEAVKSSGATPG</sequence>
<dbReference type="Pfam" id="PF03401">
    <property type="entry name" value="TctC"/>
    <property type="match status" value="1"/>
</dbReference>
<protein>
    <recommendedName>
        <fullName evidence="3">Tripartite tricarboxylate transporter substrate binding protein</fullName>
    </recommendedName>
</protein>
<accession>A0A0J8AXX5</accession>
<dbReference type="SUPFAM" id="SSF53850">
    <property type="entry name" value="Periplasmic binding protein-like II"/>
    <property type="match status" value="1"/>
</dbReference>
<proteinExistence type="predicted"/>
<evidence type="ECO:0008006" key="3">
    <source>
        <dbReference type="Google" id="ProtNLM"/>
    </source>
</evidence>
<dbReference type="Gramene" id="KMS93581">
    <property type="protein sequence ID" value="KMS93581"/>
    <property type="gene ID" value="BVRB_030030"/>
</dbReference>
<name>A0A0J8AXX5_BETVV</name>
<gene>
    <name evidence="1" type="ORF">BVRB_030030</name>
</gene>
<feature type="non-terminal residue" evidence="1">
    <location>
        <position position="1"/>
    </location>
</feature>
<dbReference type="OMA" id="DFEYIGQ"/>
<dbReference type="PANTHER" id="PTHR42928">
    <property type="entry name" value="TRICARBOXYLATE-BINDING PROTEIN"/>
    <property type="match status" value="1"/>
</dbReference>
<evidence type="ECO:0000313" key="2">
    <source>
        <dbReference type="Proteomes" id="UP000035740"/>
    </source>
</evidence>
<dbReference type="InterPro" id="IPR005064">
    <property type="entry name" value="BUG"/>
</dbReference>